<dbReference type="GO" id="GO:1990879">
    <property type="term" value="C:CST complex"/>
    <property type="evidence" value="ECO:0007669"/>
    <property type="project" value="InterPro"/>
</dbReference>
<dbReference type="EMBL" id="JANPWZ010000432">
    <property type="protein sequence ID" value="KAJ3577109.1"/>
    <property type="molecule type" value="Genomic_DNA"/>
</dbReference>
<evidence type="ECO:0000313" key="1">
    <source>
        <dbReference type="EMBL" id="KAJ3577109.1"/>
    </source>
</evidence>
<sequence length="141" mass="15466">MLGHLFSAPASADSLLGIPKTRASPRFSPLNQPSLWKNVPLTLRHQCPKEDGDVEALVDVNLLLKSLKSEQTDVGQWVHVIGYITFLDRVSSNRKTTARVGVQALVFWVAQDLDLSAYERSMLADAEQNAGNLTPKNPAAE</sequence>
<dbReference type="Proteomes" id="UP001148614">
    <property type="component" value="Unassembled WGS sequence"/>
</dbReference>
<keyword evidence="2" id="KW-1185">Reference proteome</keyword>
<dbReference type="GO" id="GO:0016233">
    <property type="term" value="P:telomere capping"/>
    <property type="evidence" value="ECO:0007669"/>
    <property type="project" value="InterPro"/>
</dbReference>
<name>A0A9W8NHV0_9PEZI</name>
<dbReference type="InterPro" id="IPR024222">
    <property type="entry name" value="Ten1_fungal"/>
</dbReference>
<dbReference type="Gene3D" id="2.40.50.140">
    <property type="entry name" value="Nucleic acid-binding proteins"/>
    <property type="match status" value="1"/>
</dbReference>
<dbReference type="VEuPathDB" id="FungiDB:F4678DRAFT_251600"/>
<dbReference type="AlphaFoldDB" id="A0A9W8NHV0"/>
<dbReference type="Pfam" id="PF12658">
    <property type="entry name" value="Ten1"/>
    <property type="match status" value="1"/>
</dbReference>
<organism evidence="1 2">
    <name type="scientific">Xylaria arbuscula</name>
    <dbReference type="NCBI Taxonomy" id="114810"/>
    <lineage>
        <taxon>Eukaryota</taxon>
        <taxon>Fungi</taxon>
        <taxon>Dikarya</taxon>
        <taxon>Ascomycota</taxon>
        <taxon>Pezizomycotina</taxon>
        <taxon>Sordariomycetes</taxon>
        <taxon>Xylariomycetidae</taxon>
        <taxon>Xylariales</taxon>
        <taxon>Xylariaceae</taxon>
        <taxon>Xylaria</taxon>
    </lineage>
</organism>
<proteinExistence type="predicted"/>
<gene>
    <name evidence="1" type="ORF">NPX13_g3458</name>
</gene>
<dbReference type="InterPro" id="IPR012340">
    <property type="entry name" value="NA-bd_OB-fold"/>
</dbReference>
<dbReference type="GO" id="GO:0043047">
    <property type="term" value="F:single-stranded telomeric DNA binding"/>
    <property type="evidence" value="ECO:0007669"/>
    <property type="project" value="InterPro"/>
</dbReference>
<reference evidence="1" key="1">
    <citation type="submission" date="2022-07" db="EMBL/GenBank/DDBJ databases">
        <title>Genome Sequence of Xylaria arbuscula.</title>
        <authorList>
            <person name="Buettner E."/>
        </authorList>
    </citation>
    <scope>NUCLEOTIDE SEQUENCE</scope>
    <source>
        <strain evidence="1">VT107</strain>
    </source>
</reference>
<evidence type="ECO:0000313" key="2">
    <source>
        <dbReference type="Proteomes" id="UP001148614"/>
    </source>
</evidence>
<accession>A0A9W8NHV0</accession>
<comment type="caution">
    <text evidence="1">The sequence shown here is derived from an EMBL/GenBank/DDBJ whole genome shotgun (WGS) entry which is preliminary data.</text>
</comment>
<protein>
    <submittedName>
        <fullName evidence="1">Uncharacterized protein</fullName>
    </submittedName>
</protein>